<evidence type="ECO:0000256" key="5">
    <source>
        <dbReference type="ARBA" id="ARBA00022692"/>
    </source>
</evidence>
<dbReference type="CDD" id="cd20819">
    <property type="entry name" value="C1_DEF8"/>
    <property type="match status" value="1"/>
</dbReference>
<dbReference type="SMART" id="SM00109">
    <property type="entry name" value="C1"/>
    <property type="match status" value="2"/>
</dbReference>
<evidence type="ECO:0000256" key="12">
    <source>
        <dbReference type="ARBA" id="ARBA00023065"/>
    </source>
</evidence>
<keyword evidence="3" id="KW-0109">Calcium transport</keyword>
<dbReference type="EMBL" id="JYDI01000054">
    <property type="protein sequence ID" value="KRY55467.1"/>
    <property type="molecule type" value="Genomic_DNA"/>
</dbReference>
<keyword evidence="7 18" id="KW-0732">Signal</keyword>
<gene>
    <name evidence="21" type="primary">unc-36</name>
    <name evidence="21" type="ORF">T03_13056</name>
</gene>
<evidence type="ECO:0000259" key="20">
    <source>
        <dbReference type="PROSITE" id="PS50234"/>
    </source>
</evidence>
<dbReference type="SUPFAM" id="SSF57889">
    <property type="entry name" value="Cysteine-rich domain"/>
    <property type="match status" value="1"/>
</dbReference>
<evidence type="ECO:0000313" key="21">
    <source>
        <dbReference type="EMBL" id="KRY55467.1"/>
    </source>
</evidence>
<keyword evidence="13 17" id="KW-0472">Membrane</keyword>
<dbReference type="InterPro" id="IPR051173">
    <property type="entry name" value="Ca_channel_alpha-2/delta"/>
</dbReference>
<dbReference type="InterPro" id="IPR002035">
    <property type="entry name" value="VWF_A"/>
</dbReference>
<keyword evidence="15" id="KW-0407">Ion channel</keyword>
<dbReference type="SMART" id="SM00327">
    <property type="entry name" value="VWA"/>
    <property type="match status" value="1"/>
</dbReference>
<evidence type="ECO:0000256" key="18">
    <source>
        <dbReference type="SAM" id="SignalP"/>
    </source>
</evidence>
<feature type="domain" description="VWFA" evidence="20">
    <location>
        <begin position="255"/>
        <end position="440"/>
    </location>
</feature>
<feature type="domain" description="Phorbol-ester/DAG-type" evidence="19">
    <location>
        <begin position="1325"/>
        <end position="1377"/>
    </location>
</feature>
<comment type="similarity">
    <text evidence="16">Belongs to the DEF8 family.</text>
</comment>
<dbReference type="Pfam" id="PF13901">
    <property type="entry name" value="RH_dom"/>
    <property type="match status" value="1"/>
</dbReference>
<keyword evidence="5 17" id="KW-0812">Transmembrane</keyword>
<dbReference type="Pfam" id="PF08399">
    <property type="entry name" value="VWA_N"/>
    <property type="match status" value="1"/>
</dbReference>
<evidence type="ECO:0000256" key="15">
    <source>
        <dbReference type="ARBA" id="ARBA00023303"/>
    </source>
</evidence>
<dbReference type="Gene3D" id="3.40.50.410">
    <property type="entry name" value="von Willebrand factor, type A domain"/>
    <property type="match status" value="1"/>
</dbReference>
<evidence type="ECO:0000256" key="16">
    <source>
        <dbReference type="ARBA" id="ARBA00029450"/>
    </source>
</evidence>
<dbReference type="InterPro" id="IPR013608">
    <property type="entry name" value="VWA_N"/>
</dbReference>
<accession>A0A0V1D1U1</accession>
<dbReference type="Proteomes" id="UP000054653">
    <property type="component" value="Unassembled WGS sequence"/>
</dbReference>
<dbReference type="InterPro" id="IPR047983">
    <property type="entry name" value="DEF8_C1"/>
</dbReference>
<keyword evidence="22" id="KW-1185">Reference proteome</keyword>
<dbReference type="SMART" id="SM01175">
    <property type="entry name" value="DUF4206"/>
    <property type="match status" value="1"/>
</dbReference>
<evidence type="ECO:0000256" key="4">
    <source>
        <dbReference type="ARBA" id="ARBA00022673"/>
    </source>
</evidence>
<feature type="chain" id="PRO_5006876349" evidence="18">
    <location>
        <begin position="23"/>
        <end position="1664"/>
    </location>
</feature>
<dbReference type="Pfam" id="PF13519">
    <property type="entry name" value="VWA_2"/>
    <property type="match status" value="1"/>
</dbReference>
<dbReference type="GO" id="GO:0005891">
    <property type="term" value="C:voltage-gated calcium channel complex"/>
    <property type="evidence" value="ECO:0007669"/>
    <property type="project" value="TreeGrafter"/>
</dbReference>
<dbReference type="InterPro" id="IPR036465">
    <property type="entry name" value="vWFA_dom_sf"/>
</dbReference>
<feature type="transmembrane region" description="Helical" evidence="17">
    <location>
        <begin position="1217"/>
        <end position="1237"/>
    </location>
</feature>
<evidence type="ECO:0000256" key="2">
    <source>
        <dbReference type="ARBA" id="ARBA00022448"/>
    </source>
</evidence>
<dbReference type="PANTHER" id="PTHR10166:SF37">
    <property type="entry name" value="STOLID, ISOFORM H"/>
    <property type="match status" value="1"/>
</dbReference>
<sequence length="1664" mass="191539">MTETSFAGLFFQLFALAAELHAQDLRGRGAIPISASIVEQWAKSFGLDLYSTATTATQAEELEQKYQEKNARVEYFDPEEVIDVMKARLEKFLGRRRQLAEILKENLENSYSLFQMVDREAINDLQSDDFYRFVDSKSCLNRHYVDPLLINSSLSVNYIPNPNFFNLPVNTEKSAIHVPTPVYARDPELLSEIIWTESLDDIFKARRAREFFAASWQYFCSQKGFMRFYPASPWFYDDSHTCLDMYIDAATHAKNIIIMLDMSGSMLGQRFEIAKQTIEMILETLTENDFFNMIVFSEEPKFILSCFRNRLVQATIKNKKLMRVTLDNVTAEGIANYPAALSLAFEVLIEASQNPGVNSGCQNAIMLITDGPSDTYEDIFEKYNKDKTIRFFTYLIGDDVTETREVRWMACYNRGYFAHISNLADVQEKVQSYIGVMSRLTSERNRTDPVWTGAYYDRLGAVLVATVAFPVVANDSFRGVVGASALITELQQMAPLYMLGTHSYTFIVDNNGYVVHHPQLRPLYMGKAKPHYNSMDIMEMEVLADNYLENGSLANPVDYDSDLRRHLADGVSSKDFLRKFSQKIIWACDGPNNLRRVYLQNNVYHYRGINNTLMSLALAVPEDSRYRIALPSTYSPYPYKNIDCKAVKWFSGTNWRLHPDWHYCRINDSDYSMTKEEAFVINMKHYSETGRIARNCALYTYLIERLLFDAEVTSQMDSAWIQESRLDERKGVHLVYLATHAGLTRFVSMDLKDVQYQPDVQTWPSDDNRTEELPSTLDKPYFHFSKRHTRALDEVFYKRAMQFLNGEFVFDVNITNNIYLKNGSQTYPHAKDGRSIIVTGNRAILVRDDYGNEAPASVVGFEMLYASFEEMIYNASHKMCHFNSKVRCYLLDEHGYIVYASLPHTSQERVHYLRQFFGHLSLENTENGAIERYLMKKLVDLFVYQKLLYVDFQDLCQNLNLYNSARPIVSRFKIDHLNAAENDQVVCWKFSSKTYCFAYLKMTFRFFLEINPLAIIFSLFSRYTATFRDIQDGLPCDRASSFYLLNNDFKGPLTLAEGKQLCSSVATSDSYARVSSCNLYAYAVRIEKTNLVLVVYSTEGTQCNGDLCKDYFSRDSLPWGFNIALNATDKVMHPQACKLTTRYRRPPSACQAVEDDDPFAHCSGCSSQATLSLVLLCTAVLFVFVSDVSFVIIGVIDFCTYVDFLNANLHTDLTANVFLNLYLLYLLLILMILTQLMEPELESVPSAEVAPSDRFWTTVLTTLGGVSVEELTSAIAKCKDLVLQTAPMSAIRRELVRRLIELRQKLHELKDGLAQDSKFDAAVMGHQFKTPSRTILERRYCEFCGGLIWAFLQPWYFCRLCGFYVHVKCVNKVKRQCASLIVNENPVFELEICPERGLAMQNFQCADCKTQVSIDSSLMVEASQTARLCHYSGFYFCSVCHWNDEMVIPARVSRSTRQFLRLMQKRPILRLEAMNPCLFKNIPQLQKIKSLRGRLLLMKPYVMYCREAASQCLITHLRPYAHFMETLDVYSIRDLIDINETVLEPRLMQALEIFEKHIKNECSICQGNGYVCELCDNSEILFPFDRSIGKCGQCSWIYHKSCFDKNNGICSRCLRMSSRMAIRLLSKDSNTRPSVLYLEKREESRRRMGIWLSLQSKNEDQITD</sequence>
<dbReference type="InterPro" id="IPR002219">
    <property type="entry name" value="PKC_DAG/PE"/>
</dbReference>
<dbReference type="FunFam" id="3.40.50.410:FF:000007">
    <property type="entry name" value="Calcium voltage-gated channel auxiliary subunit alpha2delta 3"/>
    <property type="match status" value="1"/>
</dbReference>
<evidence type="ECO:0000256" key="13">
    <source>
        <dbReference type="ARBA" id="ARBA00023136"/>
    </source>
</evidence>
<organism evidence="21 22">
    <name type="scientific">Trichinella britovi</name>
    <name type="common">Parasitic roundworm</name>
    <dbReference type="NCBI Taxonomy" id="45882"/>
    <lineage>
        <taxon>Eukaryota</taxon>
        <taxon>Metazoa</taxon>
        <taxon>Ecdysozoa</taxon>
        <taxon>Nematoda</taxon>
        <taxon>Enoplea</taxon>
        <taxon>Dorylaimia</taxon>
        <taxon>Trichinellida</taxon>
        <taxon>Trichinellidae</taxon>
        <taxon>Trichinella</taxon>
    </lineage>
</organism>
<dbReference type="InterPro" id="IPR046349">
    <property type="entry name" value="C1-like_sf"/>
</dbReference>
<dbReference type="InterPro" id="IPR025258">
    <property type="entry name" value="RH_dom"/>
</dbReference>
<reference evidence="21 22" key="1">
    <citation type="submission" date="2015-01" db="EMBL/GenBank/DDBJ databases">
        <title>Evolution of Trichinella species and genotypes.</title>
        <authorList>
            <person name="Korhonen P.K."/>
            <person name="Edoardo P."/>
            <person name="Giuseppe L.R."/>
            <person name="Gasser R.B."/>
        </authorList>
    </citation>
    <scope>NUCLEOTIDE SEQUENCE [LARGE SCALE GENOMIC DNA]</scope>
    <source>
        <strain evidence="21">ISS120</strain>
    </source>
</reference>
<dbReference type="GO" id="GO:0005245">
    <property type="term" value="F:voltage-gated calcium channel activity"/>
    <property type="evidence" value="ECO:0007669"/>
    <property type="project" value="TreeGrafter"/>
</dbReference>
<evidence type="ECO:0000256" key="10">
    <source>
        <dbReference type="ARBA" id="ARBA00022882"/>
    </source>
</evidence>
<name>A0A0V1D1U1_TRIBR</name>
<keyword evidence="10" id="KW-0851">Voltage-gated channel</keyword>
<dbReference type="PROSITE" id="PS50234">
    <property type="entry name" value="VWFA"/>
    <property type="match status" value="1"/>
</dbReference>
<keyword evidence="4" id="KW-0107">Calcium channel</keyword>
<dbReference type="GO" id="GO:0046872">
    <property type="term" value="F:metal ion binding"/>
    <property type="evidence" value="ECO:0007669"/>
    <property type="project" value="UniProtKB-KW"/>
</dbReference>
<comment type="subcellular location">
    <subcellularLocation>
        <location evidence="1">Membrane</location>
        <topology evidence="1">Single-pass type I membrane protein</topology>
    </subcellularLocation>
</comment>
<protein>
    <submittedName>
        <fullName evidence="21">Voltage-dependent calcium channel unc-36</fullName>
    </submittedName>
</protein>
<proteinExistence type="inferred from homology"/>
<evidence type="ECO:0000256" key="11">
    <source>
        <dbReference type="ARBA" id="ARBA00022989"/>
    </source>
</evidence>
<feature type="signal peptide" evidence="18">
    <location>
        <begin position="1"/>
        <end position="22"/>
    </location>
</feature>
<dbReference type="PROSITE" id="PS50081">
    <property type="entry name" value="ZF_DAG_PE_2"/>
    <property type="match status" value="1"/>
</dbReference>
<evidence type="ECO:0000256" key="3">
    <source>
        <dbReference type="ARBA" id="ARBA00022568"/>
    </source>
</evidence>
<keyword evidence="6" id="KW-0479">Metal-binding</keyword>
<dbReference type="Gene3D" id="3.30.450.20">
    <property type="entry name" value="PAS domain"/>
    <property type="match status" value="1"/>
</dbReference>
<keyword evidence="12" id="KW-0406">Ion transport</keyword>
<feature type="transmembrane region" description="Helical" evidence="17">
    <location>
        <begin position="1171"/>
        <end position="1196"/>
    </location>
</feature>
<dbReference type="Pfam" id="PF00130">
    <property type="entry name" value="C1_1"/>
    <property type="match status" value="1"/>
</dbReference>
<evidence type="ECO:0000256" key="14">
    <source>
        <dbReference type="ARBA" id="ARBA00023180"/>
    </source>
</evidence>
<dbReference type="SUPFAM" id="SSF53300">
    <property type="entry name" value="vWA-like"/>
    <property type="match status" value="1"/>
</dbReference>
<feature type="non-terminal residue" evidence="21">
    <location>
        <position position="1664"/>
    </location>
</feature>
<evidence type="ECO:0000256" key="17">
    <source>
        <dbReference type="SAM" id="Phobius"/>
    </source>
</evidence>
<evidence type="ECO:0000256" key="6">
    <source>
        <dbReference type="ARBA" id="ARBA00022723"/>
    </source>
</evidence>
<evidence type="ECO:0000259" key="19">
    <source>
        <dbReference type="PROSITE" id="PS50081"/>
    </source>
</evidence>
<evidence type="ECO:0000256" key="8">
    <source>
        <dbReference type="ARBA" id="ARBA00022833"/>
    </source>
</evidence>
<evidence type="ECO:0000256" key="9">
    <source>
        <dbReference type="ARBA" id="ARBA00022837"/>
    </source>
</evidence>
<evidence type="ECO:0000256" key="7">
    <source>
        <dbReference type="ARBA" id="ARBA00022729"/>
    </source>
</evidence>
<keyword evidence="8" id="KW-0862">Zinc</keyword>
<comment type="caution">
    <text evidence="21">The sequence shown here is derived from an EMBL/GenBank/DDBJ whole genome shotgun (WGS) entry which is preliminary data.</text>
</comment>
<keyword evidence="2" id="KW-0813">Transport</keyword>
<keyword evidence="9" id="KW-0106">Calcium</keyword>
<keyword evidence="14" id="KW-0325">Glycoprotein</keyword>
<dbReference type="Gene3D" id="3.30.60.20">
    <property type="match status" value="1"/>
</dbReference>
<dbReference type="PANTHER" id="PTHR10166">
    <property type="entry name" value="VOLTAGE-DEPENDENT CALCIUM CHANNEL SUBUNIT ALPHA-2/DELTA-RELATED"/>
    <property type="match status" value="1"/>
</dbReference>
<keyword evidence="11 17" id="KW-1133">Transmembrane helix</keyword>
<evidence type="ECO:0000256" key="1">
    <source>
        <dbReference type="ARBA" id="ARBA00004479"/>
    </source>
</evidence>
<evidence type="ECO:0000313" key="22">
    <source>
        <dbReference type="Proteomes" id="UP000054653"/>
    </source>
</evidence>